<proteinExistence type="predicted"/>
<name>A0A833Z0M2_9CHIR</name>
<dbReference type="Proteomes" id="UP000664940">
    <property type="component" value="Unassembled WGS sequence"/>
</dbReference>
<dbReference type="EMBL" id="JABVXQ010000013">
    <property type="protein sequence ID" value="KAF6082700.1"/>
    <property type="molecule type" value="Genomic_DNA"/>
</dbReference>
<comment type="caution">
    <text evidence="2">The sequence shown here is derived from an EMBL/GenBank/DDBJ whole genome shotgun (WGS) entry which is preliminary data.</text>
</comment>
<organism evidence="2 3">
    <name type="scientific">Phyllostomus discolor</name>
    <name type="common">pale spear-nosed bat</name>
    <dbReference type="NCBI Taxonomy" id="89673"/>
    <lineage>
        <taxon>Eukaryota</taxon>
        <taxon>Metazoa</taxon>
        <taxon>Chordata</taxon>
        <taxon>Craniata</taxon>
        <taxon>Vertebrata</taxon>
        <taxon>Euteleostomi</taxon>
        <taxon>Mammalia</taxon>
        <taxon>Eutheria</taxon>
        <taxon>Laurasiatheria</taxon>
        <taxon>Chiroptera</taxon>
        <taxon>Yangochiroptera</taxon>
        <taxon>Phyllostomidae</taxon>
        <taxon>Phyllostominae</taxon>
        <taxon>Phyllostomus</taxon>
    </lineage>
</organism>
<reference evidence="2 3" key="1">
    <citation type="journal article" date="2020" name="Nature">
        <title>Six reference-quality genomes reveal evolution of bat adaptations.</title>
        <authorList>
            <person name="Jebb D."/>
            <person name="Huang Z."/>
            <person name="Pippel M."/>
            <person name="Hughes G.M."/>
            <person name="Lavrichenko K."/>
            <person name="Devanna P."/>
            <person name="Winkler S."/>
            <person name="Jermiin L.S."/>
            <person name="Skirmuntt E.C."/>
            <person name="Katzourakis A."/>
            <person name="Burkitt-Gray L."/>
            <person name="Ray D.A."/>
            <person name="Sullivan K.A.M."/>
            <person name="Roscito J.G."/>
            <person name="Kirilenko B.M."/>
            <person name="Davalos L.M."/>
            <person name="Corthals A.P."/>
            <person name="Power M.L."/>
            <person name="Jones G."/>
            <person name="Ransome R.D."/>
            <person name="Dechmann D.K.N."/>
            <person name="Locatelli A.G."/>
            <person name="Puechmaille S.J."/>
            <person name="Fedrigo O."/>
            <person name="Jarvis E.D."/>
            <person name="Hiller M."/>
            <person name="Vernes S.C."/>
            <person name="Myers E.W."/>
            <person name="Teeling E.C."/>
        </authorList>
    </citation>
    <scope>NUCLEOTIDE SEQUENCE [LARGE SCALE GENOMIC DNA]</scope>
    <source>
        <strain evidence="2">Bat1K_MPI-CBG_1</strain>
    </source>
</reference>
<gene>
    <name evidence="2" type="ORF">HJG60_016135</name>
</gene>
<feature type="region of interest" description="Disordered" evidence="1">
    <location>
        <begin position="166"/>
        <end position="189"/>
    </location>
</feature>
<feature type="compositionally biased region" description="Basic and acidic residues" evidence="1">
    <location>
        <begin position="175"/>
        <end position="189"/>
    </location>
</feature>
<dbReference type="AlphaFoldDB" id="A0A833Z0M2"/>
<protein>
    <submittedName>
        <fullName evidence="2">RNA binding motif protein 19</fullName>
    </submittedName>
</protein>
<sequence>MSGACTVVIRQPDGARLSWEVLPQQWSGRAGLWGRPPRRLCCGEEAAAPHSSLLGGRAHELRRCARQVSLGPEAGLRVCGTGGWAGAQWSHPAEVSADALCCLSPLPLQRAFSALCHSTHLYGRRLVLEWADSEVTLQALRRKTAERFHEPPKKKRSAVLDEILEQLEDSENDSEERTLQLRAGTERGC</sequence>
<evidence type="ECO:0000313" key="2">
    <source>
        <dbReference type="EMBL" id="KAF6082700.1"/>
    </source>
</evidence>
<evidence type="ECO:0000313" key="3">
    <source>
        <dbReference type="Proteomes" id="UP000664940"/>
    </source>
</evidence>
<accession>A0A833Z0M2</accession>
<evidence type="ECO:0000256" key="1">
    <source>
        <dbReference type="SAM" id="MobiDB-lite"/>
    </source>
</evidence>